<feature type="repeat" description="TPR" evidence="1">
    <location>
        <begin position="78"/>
        <end position="111"/>
    </location>
</feature>
<dbReference type="Pfam" id="PF13424">
    <property type="entry name" value="TPR_12"/>
    <property type="match status" value="3"/>
</dbReference>
<evidence type="ECO:0000256" key="2">
    <source>
        <dbReference type="SAM" id="Phobius"/>
    </source>
</evidence>
<reference evidence="4 5" key="1">
    <citation type="submission" date="2018-11" db="EMBL/GenBank/DDBJ databases">
        <title>Chryseotalea sanarue gen. nov., sp., nov., a member of the family Cytophagaceae, isolated from a brackish lake in Hamamatsu Japan.</title>
        <authorList>
            <person name="Maejima Y."/>
            <person name="Iino T."/>
            <person name="Muraguchi Y."/>
            <person name="Fukuda K."/>
            <person name="Ohkuma M."/>
            <person name="Moriuchi R."/>
            <person name="Dohra H."/>
            <person name="Kimbara K."/>
            <person name="Shintani M."/>
        </authorList>
    </citation>
    <scope>NUCLEOTIDE SEQUENCE [LARGE SCALE GENOMIC DNA]</scope>
    <source>
        <strain evidence="4 5">Ys</strain>
    </source>
</reference>
<dbReference type="InterPro" id="IPR019734">
    <property type="entry name" value="TPR_rpt"/>
</dbReference>
<dbReference type="PANTHER" id="PTHR10098">
    <property type="entry name" value="RAPSYN-RELATED"/>
    <property type="match status" value="1"/>
</dbReference>
<comment type="caution">
    <text evidence="4">The sequence shown here is derived from an EMBL/GenBank/DDBJ whole genome shotgun (WGS) entry which is preliminary data.</text>
</comment>
<dbReference type="EMBL" id="BHXQ01000008">
    <property type="protein sequence ID" value="GCC53525.1"/>
    <property type="molecule type" value="Genomic_DNA"/>
</dbReference>
<dbReference type="AlphaFoldDB" id="A0A401UF42"/>
<keyword evidence="2" id="KW-1133">Transmembrane helix</keyword>
<dbReference type="PROSITE" id="PS50005">
    <property type="entry name" value="TPR"/>
    <property type="match status" value="3"/>
</dbReference>
<evidence type="ECO:0000313" key="5">
    <source>
        <dbReference type="Proteomes" id="UP000288227"/>
    </source>
</evidence>
<evidence type="ECO:0000313" key="4">
    <source>
        <dbReference type="EMBL" id="GCC53525.1"/>
    </source>
</evidence>
<gene>
    <name evidence="4" type="ORF">SanaruYs_37700</name>
</gene>
<sequence>MRKILVISLFTLSFGILSAQSPIDSLKDVAMSVEGEQKVKALNELFRAYQEADPVTALGYTREALNLATEIGDKKGMAASYNNLGVSYRQQGAIDKALEYYINSLKIYEELDNKEGIATLKNNIANIYSIKKDFGLAVSYLEQSYALFTQLQDKKKIVGSMNNLGNLNSDLQLFEKAMRYYSEAYQLSQQEGMKFADPLTNLGNIYFKQGNYQRAVEFYNKALDIEKENNNKLGMLSILTNIGATYTKAQMPKPALEYLKEAEKLAEELQAFSYLPNILRSHADILYQQGKSKEAYETILKYDSLREKIYGEESTKKIAQMELVLTFAEKERELQLLQKEGKIQTLELRNTRLFIVMIILGGLMLIGGFNLYFMSNKKKLL</sequence>
<accession>A0A401UF42</accession>
<keyword evidence="1" id="KW-0802">TPR repeat</keyword>
<dbReference type="OrthoDB" id="9780183at2"/>
<dbReference type="PROSITE" id="PS50293">
    <property type="entry name" value="TPR_REGION"/>
    <property type="match status" value="1"/>
</dbReference>
<dbReference type="InterPro" id="IPR011990">
    <property type="entry name" value="TPR-like_helical_dom_sf"/>
</dbReference>
<feature type="signal peptide" evidence="3">
    <location>
        <begin position="1"/>
        <end position="19"/>
    </location>
</feature>
<keyword evidence="5" id="KW-1185">Reference proteome</keyword>
<keyword evidence="2" id="KW-0472">Membrane</keyword>
<feature type="chain" id="PRO_5019125540" evidence="3">
    <location>
        <begin position="20"/>
        <end position="381"/>
    </location>
</feature>
<dbReference type="Gene3D" id="1.25.40.10">
    <property type="entry name" value="Tetratricopeptide repeat domain"/>
    <property type="match status" value="2"/>
</dbReference>
<dbReference type="Proteomes" id="UP000288227">
    <property type="component" value="Unassembled WGS sequence"/>
</dbReference>
<keyword evidence="2" id="KW-0812">Transmembrane</keyword>
<dbReference type="SMART" id="SM00028">
    <property type="entry name" value="TPR"/>
    <property type="match status" value="5"/>
</dbReference>
<proteinExistence type="predicted"/>
<feature type="repeat" description="TPR" evidence="1">
    <location>
        <begin position="196"/>
        <end position="229"/>
    </location>
</feature>
<name>A0A401UF42_9BACT</name>
<evidence type="ECO:0000256" key="1">
    <source>
        <dbReference type="PROSITE-ProRule" id="PRU00339"/>
    </source>
</evidence>
<dbReference type="SUPFAM" id="SSF48452">
    <property type="entry name" value="TPR-like"/>
    <property type="match status" value="2"/>
</dbReference>
<protein>
    <submittedName>
        <fullName evidence="4">Uncharacterized protein</fullName>
    </submittedName>
</protein>
<organism evidence="4 5">
    <name type="scientific">Chryseotalea sanaruensis</name>
    <dbReference type="NCBI Taxonomy" id="2482724"/>
    <lineage>
        <taxon>Bacteria</taxon>
        <taxon>Pseudomonadati</taxon>
        <taxon>Bacteroidota</taxon>
        <taxon>Cytophagia</taxon>
        <taxon>Cytophagales</taxon>
        <taxon>Chryseotaleaceae</taxon>
        <taxon>Chryseotalea</taxon>
    </lineage>
</organism>
<keyword evidence="3" id="KW-0732">Signal</keyword>
<dbReference type="RefSeq" id="WP_127124174.1">
    <property type="nucleotide sequence ID" value="NZ_BHXQ01000008.1"/>
</dbReference>
<feature type="repeat" description="TPR" evidence="1">
    <location>
        <begin position="158"/>
        <end position="191"/>
    </location>
</feature>
<feature type="transmembrane region" description="Helical" evidence="2">
    <location>
        <begin position="353"/>
        <end position="373"/>
    </location>
</feature>
<evidence type="ECO:0000256" key="3">
    <source>
        <dbReference type="SAM" id="SignalP"/>
    </source>
</evidence>